<dbReference type="InterPro" id="IPR011991">
    <property type="entry name" value="ArsR-like_HTH"/>
</dbReference>
<dbReference type="Pfam" id="PF12840">
    <property type="entry name" value="HTH_20"/>
    <property type="match status" value="1"/>
</dbReference>
<feature type="domain" description="Schlafen AlbA-2" evidence="1">
    <location>
        <begin position="45"/>
        <end position="173"/>
    </location>
</feature>
<dbReference type="Gene3D" id="1.10.10.10">
    <property type="entry name" value="Winged helix-like DNA-binding domain superfamily/Winged helix DNA-binding domain"/>
    <property type="match status" value="1"/>
</dbReference>
<dbReference type="SUPFAM" id="SSF46785">
    <property type="entry name" value="Winged helix' DNA-binding domain"/>
    <property type="match status" value="1"/>
</dbReference>
<dbReference type="InterPro" id="IPR036388">
    <property type="entry name" value="WH-like_DNA-bd_sf"/>
</dbReference>
<organism evidence="2 3">
    <name type="scientific">Corynebacterium cystitidis DSM 20524</name>
    <dbReference type="NCBI Taxonomy" id="1121357"/>
    <lineage>
        <taxon>Bacteria</taxon>
        <taxon>Bacillati</taxon>
        <taxon>Actinomycetota</taxon>
        <taxon>Actinomycetes</taxon>
        <taxon>Mycobacteriales</taxon>
        <taxon>Corynebacteriaceae</taxon>
        <taxon>Corynebacterium</taxon>
    </lineage>
</organism>
<dbReference type="PANTHER" id="PTHR30595:SF6">
    <property type="entry name" value="SCHLAFEN ALBA-2 DOMAIN-CONTAINING PROTEIN"/>
    <property type="match status" value="1"/>
</dbReference>
<dbReference type="InterPro" id="IPR038475">
    <property type="entry name" value="RecG_C_sf"/>
</dbReference>
<dbReference type="Gene3D" id="3.30.950.30">
    <property type="entry name" value="Schlafen, AAA domain"/>
    <property type="match status" value="1"/>
</dbReference>
<keyword evidence="2" id="KW-0067">ATP-binding</keyword>
<dbReference type="PANTHER" id="PTHR30595">
    <property type="entry name" value="GLPR-RELATED TRANSCRIPTIONAL REPRESSOR"/>
    <property type="match status" value="1"/>
</dbReference>
<proteinExistence type="predicted"/>
<keyword evidence="2" id="KW-0378">Hydrolase</keyword>
<protein>
    <submittedName>
        <fullName evidence="2">ATP-dependent DNA helicase RecG</fullName>
    </submittedName>
</protein>
<keyword evidence="3" id="KW-1185">Reference proteome</keyword>
<dbReference type="InterPro" id="IPR036390">
    <property type="entry name" value="WH_DNA-bd_sf"/>
</dbReference>
<evidence type="ECO:0000313" key="3">
    <source>
        <dbReference type="Proteomes" id="UP000198929"/>
    </source>
</evidence>
<dbReference type="Gene3D" id="3.30.565.60">
    <property type="match status" value="1"/>
</dbReference>
<keyword evidence="2" id="KW-0347">Helicase</keyword>
<dbReference type="Pfam" id="PF13749">
    <property type="entry name" value="HATPase_c_4"/>
    <property type="match status" value="1"/>
</dbReference>
<dbReference type="CDD" id="cd00090">
    <property type="entry name" value="HTH_ARSR"/>
    <property type="match status" value="1"/>
</dbReference>
<evidence type="ECO:0000313" key="2">
    <source>
        <dbReference type="EMBL" id="SES13675.1"/>
    </source>
</evidence>
<dbReference type="Pfam" id="PF04326">
    <property type="entry name" value="SLFN_AlbA_2"/>
    <property type="match status" value="1"/>
</dbReference>
<sequence length="592" mass="65904">MSGFTAIMSVMRADTVANEESHEPLFGLYDLSAELERLRRTGKDNERVEVKRCATKVDKSFWETVSVFANTDGGLILLGLDEPSFTPTEGFDFERVQSQVTGGLRDAGQTEPKVTPVPEHRIASITVDGTEVLALRVEPMSDSPRLRKQMPCFVSAKQIAKGSYKRVLDEDQLLNSYEIYSLSHRFEEDLTDLQPVADATIEDLSSERIEALIRRLTLLGSRVADDTSSTEEILTRLKVINQGKPTLSGVLVFGRYPQQFFPQYFIDVTTHPGQEKGIGDGGQRFLSRRRCDGCMPLAIDDALQAVLKELRTQYVEQDGTIREQKEVPPIAIREAIANAVMHRDYGEYQRGQQIAVDIYPDRIEVTSPGGLWSDRTESNIVDGRSVSRNTGLVNLLSYVIDSDSKQVAENQGSGIPRMLKAMRESGLPRPGFKDEISQFTVTLPRFGIFTHEAQQFLETYGHGRNDLQDIALILASDLGAVSPQNLRKQLGIDSDDARAELRDLARQQLLHEVSPDHFVLPKADVPEGTPVAILEVLDHDKPLKTKEIAQLTDRSPATIRTHLRELVDSGLVIATAPPTSRNRAYLLARPAT</sequence>
<dbReference type="Proteomes" id="UP000198929">
    <property type="component" value="Unassembled WGS sequence"/>
</dbReference>
<name>A0A1H9UW20_9CORY</name>
<dbReference type="InterPro" id="IPR038461">
    <property type="entry name" value="Schlafen_AlbA_2_dom_sf"/>
</dbReference>
<evidence type="ECO:0000259" key="1">
    <source>
        <dbReference type="Pfam" id="PF04326"/>
    </source>
</evidence>
<dbReference type="STRING" id="1121357.SAMN05661109_01959"/>
<dbReference type="AlphaFoldDB" id="A0A1H9UW20"/>
<reference evidence="3" key="1">
    <citation type="submission" date="2016-10" db="EMBL/GenBank/DDBJ databases">
        <authorList>
            <person name="Varghese N."/>
            <person name="Submissions S."/>
        </authorList>
    </citation>
    <scope>NUCLEOTIDE SEQUENCE [LARGE SCALE GENOMIC DNA]</scope>
    <source>
        <strain evidence="3">DSM 20524</strain>
    </source>
</reference>
<dbReference type="InterPro" id="IPR007421">
    <property type="entry name" value="Schlafen_AlbA_2_dom"/>
</dbReference>
<dbReference type="EMBL" id="FOGQ01000009">
    <property type="protein sequence ID" value="SES13675.1"/>
    <property type="molecule type" value="Genomic_DNA"/>
</dbReference>
<dbReference type="GO" id="GO:0004386">
    <property type="term" value="F:helicase activity"/>
    <property type="evidence" value="ECO:0007669"/>
    <property type="project" value="UniProtKB-KW"/>
</dbReference>
<gene>
    <name evidence="2" type="ORF">SAMN05661109_01959</name>
</gene>
<keyword evidence="2" id="KW-0547">Nucleotide-binding</keyword>
<accession>A0A1H9UW20</accession>